<proteinExistence type="predicted"/>
<dbReference type="Gene3D" id="1.20.190.20">
    <property type="entry name" value="14-3-3 domain"/>
    <property type="match status" value="1"/>
</dbReference>
<dbReference type="Proteomes" id="UP000681722">
    <property type="component" value="Unassembled WGS sequence"/>
</dbReference>
<name>A0A813WXG6_9BILA</name>
<reference evidence="1" key="1">
    <citation type="submission" date="2021-02" db="EMBL/GenBank/DDBJ databases">
        <authorList>
            <person name="Nowell W R."/>
        </authorList>
    </citation>
    <scope>NUCLEOTIDE SEQUENCE</scope>
</reference>
<accession>A0A813WXG6</accession>
<sequence length="172" mass="20430">MDKEFYIEQARLAFNANRYDEAYKSYQIFIEQCQPCILNVEQVTLFWNIILNQTIDREKSIFRLIQYHAGDSIETSEMLDHITMAYVNELELEQSEFCLKTVSLLDALIAHCSTYNDSIHYKRFQIDVYKFLSRVSRPLLQNYSLNECQRLQDEVVQAMKMNGDNDENKQEL</sequence>
<dbReference type="Proteomes" id="UP000663829">
    <property type="component" value="Unassembled WGS sequence"/>
</dbReference>
<dbReference type="InterPro" id="IPR036815">
    <property type="entry name" value="14-3-3_dom_sf"/>
</dbReference>
<evidence type="ECO:0000313" key="1">
    <source>
        <dbReference type="EMBL" id="CAF0867430.1"/>
    </source>
</evidence>
<gene>
    <name evidence="1" type="ORF">GPM918_LOCUS6916</name>
    <name evidence="2" type="ORF">SRO942_LOCUS6916</name>
</gene>
<evidence type="ECO:0000313" key="3">
    <source>
        <dbReference type="Proteomes" id="UP000663829"/>
    </source>
</evidence>
<dbReference type="SUPFAM" id="SSF48445">
    <property type="entry name" value="14-3-3 protein"/>
    <property type="match status" value="1"/>
</dbReference>
<evidence type="ECO:0000313" key="2">
    <source>
        <dbReference type="EMBL" id="CAF3654893.1"/>
    </source>
</evidence>
<keyword evidence="3" id="KW-1185">Reference proteome</keyword>
<dbReference type="EMBL" id="CAJOBC010001093">
    <property type="protein sequence ID" value="CAF3654893.1"/>
    <property type="molecule type" value="Genomic_DNA"/>
</dbReference>
<protein>
    <submittedName>
        <fullName evidence="1">Uncharacterized protein</fullName>
    </submittedName>
</protein>
<comment type="caution">
    <text evidence="1">The sequence shown here is derived from an EMBL/GenBank/DDBJ whole genome shotgun (WGS) entry which is preliminary data.</text>
</comment>
<organism evidence="1 3">
    <name type="scientific">Didymodactylos carnosus</name>
    <dbReference type="NCBI Taxonomy" id="1234261"/>
    <lineage>
        <taxon>Eukaryota</taxon>
        <taxon>Metazoa</taxon>
        <taxon>Spiralia</taxon>
        <taxon>Gnathifera</taxon>
        <taxon>Rotifera</taxon>
        <taxon>Eurotatoria</taxon>
        <taxon>Bdelloidea</taxon>
        <taxon>Philodinida</taxon>
        <taxon>Philodinidae</taxon>
        <taxon>Didymodactylos</taxon>
    </lineage>
</organism>
<dbReference type="AlphaFoldDB" id="A0A813WXG6"/>
<dbReference type="EMBL" id="CAJNOQ010001093">
    <property type="protein sequence ID" value="CAF0867430.1"/>
    <property type="molecule type" value="Genomic_DNA"/>
</dbReference>